<dbReference type="InterPro" id="IPR023213">
    <property type="entry name" value="CAT-like_dom_sf"/>
</dbReference>
<comment type="pathway">
    <text evidence="1">Secondary metabolite biosynthesis.</text>
</comment>
<dbReference type="EMBL" id="JASWJB010000275">
    <property type="protein sequence ID" value="KAK2592286.1"/>
    <property type="molecule type" value="Genomic_DNA"/>
</dbReference>
<evidence type="ECO:0000313" key="6">
    <source>
        <dbReference type="Proteomes" id="UP001251528"/>
    </source>
</evidence>
<evidence type="ECO:0000256" key="1">
    <source>
        <dbReference type="ARBA" id="ARBA00005179"/>
    </source>
</evidence>
<keyword evidence="6" id="KW-1185">Reference proteome</keyword>
<dbReference type="Gene3D" id="3.30.559.10">
    <property type="entry name" value="Chloramphenicol acetyltransferase-like domain"/>
    <property type="match status" value="2"/>
</dbReference>
<gene>
    <name evidence="5" type="ORF">QQS21_010006</name>
</gene>
<comment type="similarity">
    <text evidence="2">Belongs to the plant acyltransferase family.</text>
</comment>
<dbReference type="PANTHER" id="PTHR31896">
    <property type="entry name" value="FAMILY REGULATORY PROTEIN, PUTATIVE (AFU_ORTHOLOGUE AFUA_3G14730)-RELATED"/>
    <property type="match status" value="1"/>
</dbReference>
<organism evidence="5 6">
    <name type="scientific">Conoideocrella luteorostrata</name>
    <dbReference type="NCBI Taxonomy" id="1105319"/>
    <lineage>
        <taxon>Eukaryota</taxon>
        <taxon>Fungi</taxon>
        <taxon>Dikarya</taxon>
        <taxon>Ascomycota</taxon>
        <taxon>Pezizomycotina</taxon>
        <taxon>Sordariomycetes</taxon>
        <taxon>Hypocreomycetidae</taxon>
        <taxon>Hypocreales</taxon>
        <taxon>Clavicipitaceae</taxon>
        <taxon>Conoideocrella</taxon>
    </lineage>
</organism>
<comment type="caution">
    <text evidence="5">The sequence shown here is derived from an EMBL/GenBank/DDBJ whole genome shotgun (WGS) entry which is preliminary data.</text>
</comment>
<reference evidence="5" key="1">
    <citation type="submission" date="2023-06" db="EMBL/GenBank/DDBJ databases">
        <title>Conoideocrella luteorostrata (Hypocreales: Clavicipitaceae), a potential biocontrol fungus for elongate hemlock scale in United States Christmas tree production areas.</title>
        <authorList>
            <person name="Barrett H."/>
            <person name="Lovett B."/>
            <person name="Macias A.M."/>
            <person name="Stajich J.E."/>
            <person name="Kasson M.T."/>
        </authorList>
    </citation>
    <scope>NUCLEOTIDE SEQUENCE</scope>
    <source>
        <strain evidence="5">ARSEF 14590</strain>
    </source>
</reference>
<evidence type="ECO:0000256" key="4">
    <source>
        <dbReference type="ARBA" id="ARBA00023315"/>
    </source>
</evidence>
<protein>
    <submittedName>
        <fullName evidence="5">Uncharacterized protein</fullName>
    </submittedName>
</protein>
<dbReference type="AlphaFoldDB" id="A0AAJ0FPT5"/>
<dbReference type="Proteomes" id="UP001251528">
    <property type="component" value="Unassembled WGS sequence"/>
</dbReference>
<proteinExistence type="inferred from homology"/>
<keyword evidence="4" id="KW-0012">Acyltransferase</keyword>
<accession>A0AAJ0FPT5</accession>
<name>A0AAJ0FPT5_9HYPO</name>
<evidence type="ECO:0000313" key="5">
    <source>
        <dbReference type="EMBL" id="KAK2592286.1"/>
    </source>
</evidence>
<dbReference type="PANTHER" id="PTHR31896:SF69">
    <property type="entry name" value="FAMILY REGULATORY PROTEIN, PUTATIVE (AFU_ORTHOLOGUE AFUA_3G14730)-RELATED"/>
    <property type="match status" value="1"/>
</dbReference>
<dbReference type="InterPro" id="IPR051283">
    <property type="entry name" value="Sec_Metabolite_Acyltrans"/>
</dbReference>
<evidence type="ECO:0000256" key="3">
    <source>
        <dbReference type="ARBA" id="ARBA00022679"/>
    </source>
</evidence>
<dbReference type="GO" id="GO:0016746">
    <property type="term" value="F:acyltransferase activity"/>
    <property type="evidence" value="ECO:0007669"/>
    <property type="project" value="UniProtKB-KW"/>
</dbReference>
<sequence>MDDINYPVHMMDQMKGYRFMLSWTMCFNDVLDASKLQASLSRLLEIGDWRKLAARLRLDKDGQLVACVPQVFSEEHPAFLFHHSSYADISIDQHSLRKIYYRPEKDPFIGQYDMAAGDTLVPPHFPKTFDEMIKKKHPQISLHVISFCDATIIQLTWPHTMSDGPGFQALLQNWSLVMAGRESEVAQVLGARLDVLDRLDQKCSEEFGLLDTKWSLIRRIQVLFRMLWRRFSRPKLQSKVIFIPSSAYQHLLSEARRAISSPSTTKENKDANFISDADIVLAWCSQMVALAESNPKPVLAINIVNPRYRLPSLRDGNAGGVYVQNMSLPVFTGQPAEVARTASVGEMASRHRQHLLKQATEQQMLAFIEFVRGNFSKGKVEIPFGGDPRSVIFRFNNLSPMNLMKAVEFHPAAIAEAPETKTTRPGNNPLGTMVSCSCYIVKSTPPFSTFTAMGKDHEGNFWMSGFLDSAVWDKLENSLHLLEKASDSMQYQV</sequence>
<keyword evidence="3" id="KW-0808">Transferase</keyword>
<evidence type="ECO:0000256" key="2">
    <source>
        <dbReference type="ARBA" id="ARBA00009861"/>
    </source>
</evidence>